<dbReference type="EMBL" id="QKRX01000009">
    <property type="protein sequence ID" value="RAU17501.1"/>
    <property type="molecule type" value="Genomic_DNA"/>
</dbReference>
<gene>
    <name evidence="2" type="ORF">DN062_12440</name>
</gene>
<protein>
    <recommendedName>
        <fullName evidence="1">DUF4124 domain-containing protein</fullName>
    </recommendedName>
</protein>
<dbReference type="Proteomes" id="UP000250744">
    <property type="component" value="Unassembled WGS sequence"/>
</dbReference>
<keyword evidence="3" id="KW-1185">Reference proteome</keyword>
<feature type="domain" description="DUF4124" evidence="1">
    <location>
        <begin position="4"/>
        <end position="40"/>
    </location>
</feature>
<dbReference type="InterPro" id="IPR025392">
    <property type="entry name" value="DUF4124"/>
</dbReference>
<proteinExistence type="predicted"/>
<accession>A0A364NKD7</accession>
<evidence type="ECO:0000313" key="3">
    <source>
        <dbReference type="Proteomes" id="UP000250744"/>
    </source>
</evidence>
<evidence type="ECO:0000259" key="1">
    <source>
        <dbReference type="Pfam" id="PF13511"/>
    </source>
</evidence>
<organism evidence="2 3">
    <name type="scientific">Nitrincola tibetensis</name>
    <dbReference type="NCBI Taxonomy" id="2219697"/>
    <lineage>
        <taxon>Bacteria</taxon>
        <taxon>Pseudomonadati</taxon>
        <taxon>Pseudomonadota</taxon>
        <taxon>Gammaproteobacteria</taxon>
        <taxon>Oceanospirillales</taxon>
        <taxon>Oceanospirillaceae</taxon>
        <taxon>Nitrincola</taxon>
    </lineage>
</organism>
<name>A0A364NKD7_9GAMM</name>
<dbReference type="Pfam" id="PF13511">
    <property type="entry name" value="DUF4124"/>
    <property type="match status" value="1"/>
</dbReference>
<reference evidence="2 3" key="1">
    <citation type="submission" date="2018-06" db="EMBL/GenBank/DDBJ databases">
        <title>Nitrincola tibetense sp. nov., isolated from Lake XuguoCo on Tibetan Plateau.</title>
        <authorList>
            <person name="Xing P."/>
        </authorList>
    </citation>
    <scope>NUCLEOTIDE SEQUENCE [LARGE SCALE GENOMIC DNA]</scope>
    <source>
        <strain evidence="3">xg18</strain>
    </source>
</reference>
<dbReference type="AlphaFoldDB" id="A0A364NKD7"/>
<comment type="caution">
    <text evidence="2">The sequence shown here is derived from an EMBL/GenBank/DDBJ whole genome shotgun (WGS) entry which is preliminary data.</text>
</comment>
<sequence length="178" mass="20353">MVSASLLSVSLSAQPIYKCVHEDGRLIFSDTQCGDQAEILEQEGSLNSIPSFAQQAEITRSESTTDKKPEELSISERNQVNNRYTQLSREIEAFFLYSERHELQHLQSVLAHNHQTALRATSIAEDAHAVNQRFNQQARDLRTRLWQNKKLMARELIKLEAQRDAALYGLTSSKQRRP</sequence>
<evidence type="ECO:0000313" key="2">
    <source>
        <dbReference type="EMBL" id="RAU17501.1"/>
    </source>
</evidence>